<dbReference type="InterPro" id="IPR013216">
    <property type="entry name" value="Methyltransf_11"/>
</dbReference>
<sequence>MTLSARDALLSGLCGEPWPHGPLLGALSLSPALDVLDVGAGDGRLLRELKAWGHRGHLAGLDPEPGAGVLRGTADALPFPEASFDAVLFVRVLAHLPDPARALREARRVLRPSGRVVVAAHGPDHLQETWAALGRFQASGHDQATPTFDLRLPVTVTANVARALAQSYGEVAARTDHLFPVQDALHLQVWLT</sequence>
<dbReference type="Gene3D" id="3.40.50.150">
    <property type="entry name" value="Vaccinia Virus protein VP39"/>
    <property type="match status" value="1"/>
</dbReference>
<keyword evidence="2" id="KW-0808">Transferase</keyword>
<reference evidence="2 3" key="1">
    <citation type="submission" date="2019-12" db="EMBL/GenBank/DDBJ databases">
        <title>Deinococcus sp. HMF7620 Genome sequencing and assembly.</title>
        <authorList>
            <person name="Kang H."/>
            <person name="Kim H."/>
            <person name="Joh K."/>
        </authorList>
    </citation>
    <scope>NUCLEOTIDE SEQUENCE [LARGE SCALE GENOMIC DNA]</scope>
    <source>
        <strain evidence="2 3">HMF7620</strain>
    </source>
</reference>
<dbReference type="EMBL" id="WQLB01000022">
    <property type="protein sequence ID" value="MVN88082.1"/>
    <property type="molecule type" value="Genomic_DNA"/>
</dbReference>
<dbReference type="InterPro" id="IPR029063">
    <property type="entry name" value="SAM-dependent_MTases_sf"/>
</dbReference>
<dbReference type="AlphaFoldDB" id="A0A7C9M367"/>
<gene>
    <name evidence="2" type="ORF">GO986_15120</name>
</gene>
<feature type="domain" description="Methyltransferase type 11" evidence="1">
    <location>
        <begin position="36"/>
        <end position="118"/>
    </location>
</feature>
<evidence type="ECO:0000259" key="1">
    <source>
        <dbReference type="Pfam" id="PF08241"/>
    </source>
</evidence>
<evidence type="ECO:0000313" key="3">
    <source>
        <dbReference type="Proteomes" id="UP000483286"/>
    </source>
</evidence>
<dbReference type="CDD" id="cd02440">
    <property type="entry name" value="AdoMet_MTases"/>
    <property type="match status" value="1"/>
</dbReference>
<dbReference type="Pfam" id="PF08241">
    <property type="entry name" value="Methyltransf_11"/>
    <property type="match status" value="1"/>
</dbReference>
<dbReference type="RefSeq" id="WP_157460141.1">
    <property type="nucleotide sequence ID" value="NZ_WQLB01000022.1"/>
</dbReference>
<dbReference type="PANTHER" id="PTHR42912:SF93">
    <property type="entry name" value="N6-ADENOSINE-METHYLTRANSFERASE TMT1A"/>
    <property type="match status" value="1"/>
</dbReference>
<keyword evidence="3" id="KW-1185">Reference proteome</keyword>
<accession>A0A7C9M367</accession>
<dbReference type="GO" id="GO:0032259">
    <property type="term" value="P:methylation"/>
    <property type="evidence" value="ECO:0007669"/>
    <property type="project" value="UniProtKB-KW"/>
</dbReference>
<dbReference type="Proteomes" id="UP000483286">
    <property type="component" value="Unassembled WGS sequence"/>
</dbReference>
<dbReference type="PANTHER" id="PTHR42912">
    <property type="entry name" value="METHYLTRANSFERASE"/>
    <property type="match status" value="1"/>
</dbReference>
<dbReference type="SUPFAM" id="SSF53335">
    <property type="entry name" value="S-adenosyl-L-methionine-dependent methyltransferases"/>
    <property type="match status" value="1"/>
</dbReference>
<name>A0A7C9M367_9DEIO</name>
<organism evidence="2 3">
    <name type="scientific">Deinococcus arboris</name>
    <dbReference type="NCBI Taxonomy" id="2682977"/>
    <lineage>
        <taxon>Bacteria</taxon>
        <taxon>Thermotogati</taxon>
        <taxon>Deinococcota</taxon>
        <taxon>Deinococci</taxon>
        <taxon>Deinococcales</taxon>
        <taxon>Deinococcaceae</taxon>
        <taxon>Deinococcus</taxon>
    </lineage>
</organism>
<evidence type="ECO:0000313" key="2">
    <source>
        <dbReference type="EMBL" id="MVN88082.1"/>
    </source>
</evidence>
<dbReference type="GO" id="GO:0008757">
    <property type="term" value="F:S-adenosylmethionine-dependent methyltransferase activity"/>
    <property type="evidence" value="ECO:0007669"/>
    <property type="project" value="InterPro"/>
</dbReference>
<keyword evidence="2" id="KW-0489">Methyltransferase</keyword>
<protein>
    <submittedName>
        <fullName evidence="2">Methyltransferase domain-containing protein</fullName>
    </submittedName>
</protein>
<dbReference type="InterPro" id="IPR050508">
    <property type="entry name" value="Methyltransf_Superfamily"/>
</dbReference>
<comment type="caution">
    <text evidence="2">The sequence shown here is derived from an EMBL/GenBank/DDBJ whole genome shotgun (WGS) entry which is preliminary data.</text>
</comment>
<proteinExistence type="predicted"/>